<dbReference type="GO" id="GO:0016301">
    <property type="term" value="F:kinase activity"/>
    <property type="evidence" value="ECO:0007669"/>
    <property type="project" value="UniProtKB-KW"/>
</dbReference>
<feature type="domain" description="Retrotransposon gag" evidence="2">
    <location>
        <begin position="528"/>
        <end position="620"/>
    </location>
</feature>
<organism evidence="4">
    <name type="scientific">Tanacetum cinerariifolium</name>
    <name type="common">Dalmatian daisy</name>
    <name type="synonym">Chrysanthemum cinerariifolium</name>
    <dbReference type="NCBI Taxonomy" id="118510"/>
    <lineage>
        <taxon>Eukaryota</taxon>
        <taxon>Viridiplantae</taxon>
        <taxon>Streptophyta</taxon>
        <taxon>Embryophyta</taxon>
        <taxon>Tracheophyta</taxon>
        <taxon>Spermatophyta</taxon>
        <taxon>Magnoliopsida</taxon>
        <taxon>eudicotyledons</taxon>
        <taxon>Gunneridae</taxon>
        <taxon>Pentapetalae</taxon>
        <taxon>asterids</taxon>
        <taxon>campanulids</taxon>
        <taxon>Asterales</taxon>
        <taxon>Asteraceae</taxon>
        <taxon>Asteroideae</taxon>
        <taxon>Anthemideae</taxon>
        <taxon>Anthemidinae</taxon>
        <taxon>Tanacetum</taxon>
    </lineage>
</organism>
<reference evidence="4" key="1">
    <citation type="journal article" date="2019" name="Sci. Rep.">
        <title>Draft genome of Tanacetum cinerariifolium, the natural source of mosquito coil.</title>
        <authorList>
            <person name="Yamashiro T."/>
            <person name="Shiraishi A."/>
            <person name="Satake H."/>
            <person name="Nakayama K."/>
        </authorList>
    </citation>
    <scope>NUCLEOTIDE SEQUENCE</scope>
</reference>
<feature type="compositionally biased region" description="Polar residues" evidence="1">
    <location>
        <begin position="786"/>
        <end position="797"/>
    </location>
</feature>
<name>A0A6L2LGF8_TANCI</name>
<evidence type="ECO:0000313" key="4">
    <source>
        <dbReference type="EMBL" id="GEU60873.1"/>
    </source>
</evidence>
<feature type="region of interest" description="Disordered" evidence="1">
    <location>
        <begin position="784"/>
        <end position="836"/>
    </location>
</feature>
<dbReference type="AlphaFoldDB" id="A0A6L2LGF8"/>
<protein>
    <submittedName>
        <fullName evidence="4">Pyruvate dehydrogenase (Acetyl-transferring) kinase, mitochondrial</fullName>
    </submittedName>
</protein>
<evidence type="ECO:0000256" key="1">
    <source>
        <dbReference type="SAM" id="MobiDB-lite"/>
    </source>
</evidence>
<dbReference type="Pfam" id="PF10436">
    <property type="entry name" value="BCDHK_Adom3"/>
    <property type="match status" value="1"/>
</dbReference>
<proteinExistence type="predicted"/>
<accession>A0A6L2LGF8</accession>
<keyword evidence="4" id="KW-0808">Transferase</keyword>
<dbReference type="SUPFAM" id="SSF69012">
    <property type="entry name" value="alpha-ketoacid dehydrogenase kinase, N-terminal domain"/>
    <property type="match status" value="1"/>
</dbReference>
<evidence type="ECO:0000259" key="3">
    <source>
        <dbReference type="Pfam" id="PF10436"/>
    </source>
</evidence>
<dbReference type="PANTHER" id="PTHR33223:SF11">
    <property type="entry name" value="ELEMENT PROTEIN, PUTATIVE-RELATED"/>
    <property type="match status" value="1"/>
</dbReference>
<comment type="caution">
    <text evidence="4">The sequence shown here is derived from an EMBL/GenBank/DDBJ whole genome shotgun (WGS) entry which is preliminary data.</text>
</comment>
<dbReference type="InterPro" id="IPR018955">
    <property type="entry name" value="BCDHK/PDK_N"/>
</dbReference>
<feature type="compositionally biased region" description="Gly residues" evidence="1">
    <location>
        <begin position="1172"/>
        <end position="1207"/>
    </location>
</feature>
<gene>
    <name evidence="4" type="ORF">Tci_032851</name>
</gene>
<dbReference type="PANTHER" id="PTHR33223">
    <property type="entry name" value="CCHC-TYPE DOMAIN-CONTAINING PROTEIN"/>
    <property type="match status" value="1"/>
</dbReference>
<dbReference type="Gene3D" id="1.20.140.20">
    <property type="entry name" value="Alpha-ketoacid/pyruvate dehydrogenase kinase, N-terminal domain"/>
    <property type="match status" value="1"/>
</dbReference>
<sequence>MSLTGAASRWLRNKPFGLITTWEYLKIKFLSKYFPPARTAKKIKEINNFQQESDENLYQDWERFKELLMTCPQHYLTEMQEVVLFYNGLDVPTRQILDLRAIQAQLNNLGREIKKVNEKVYVAQVGCEQCKGPHYTKDFPLKEEGKTLRESYYTQFGAPFQGGGYRETALGFYQRNNANPSYQEQRKSMEDTLSKFMSESEKRYEENSNLIKEIQTLTDAAIRNQGASIKTLEIQIGRMIKKKDSESFTLPCFINNVCFDNALDDLGASVSVMPLLTYLNLGLGYQNALILGRTLLSIARAKIYVFKRNITLRVEKEKIIFKSVKPASSLIKRVYMLGWRERMELDLEARLMGETLALNRSLDPFFDDYIELSYLNIPLELRRNQVDDLMPTIEEGEVFKEFRVRNDSRIFGHLSNYDHDKKIRIDCGYNLKFSCMIGMITIQNGNEEVTYQMVRSHLKFKHHTNEQCNKIPPLLKDLAAKKSTKLVKYRSSEILYHKDANEHMEKVLEIVDLFYIPNITQYQVMLKAFPMSLTGSTSCWLRNKPSGSITIWEDLILKCLSNYCPPALTAKKIEEINNFQQEPDETLYQAWERFKELLMKCLQHYLTKMQEVILFYNGMDVQTRQILDSKDAIPSKTVADAKAARVEYEQCKGPYYTEYFPLKEEGKTLKEVYYTEFGGPYQIKTRYAVLDHLNTTQQNRKFMFKLRQTTIPFPSRLSDYYCEENKGSYGPQFSKAYSYEASHIDNSIPRKEKDPGSFTLPCYIYNVCFDNALADLGASEVDRYGNANSDPNHTSPSVLDKRTRQSSQARPPTDDAGTSTRVRRPPATGRITSAGRSNRLPPVVAFVNTEGCTSGHCAGVVIGDTTEPIREVITSDMTEVRDWYLGLFRGLRSFPEIKDINDEKELTKMIKMIKVRHNNIVPAMALGVQQLRKSLDPKLDYEYFDEVQVEIFEGMTTSELDIWDNGTHENDTTPDAFDEYLQMMRTVRENLASWSDKLDDALWAFRTAFKTPTGCTPYKLAYENSLIYKERTKKLHDSKIKNRIFNVGDQVLLFNSRLKIFSGKLKTRWSGPFTITQEQRRMNDRVSQNNEEMVNLHHQNVKQKVGENKVSEGVRGSIPEMEHGLPRGKDHMKLQNLKKEIRAWIAIYNRKQKGHIEEIKSKLKNIDQMVDQGGGGEGGGGGGGGEGGGGGGGEGGGGGGEGQPPPS</sequence>
<keyword evidence="4" id="KW-0418">Kinase</keyword>
<keyword evidence="4" id="KW-0670">Pyruvate</keyword>
<dbReference type="EMBL" id="BKCJ010004409">
    <property type="protein sequence ID" value="GEU60873.1"/>
    <property type="molecule type" value="Genomic_DNA"/>
</dbReference>
<feature type="domain" description="Retrotransposon gag" evidence="2">
    <location>
        <begin position="2"/>
        <end position="90"/>
    </location>
</feature>
<dbReference type="InterPro" id="IPR036784">
    <property type="entry name" value="AK/P_DHK_N_sf"/>
</dbReference>
<feature type="region of interest" description="Disordered" evidence="1">
    <location>
        <begin position="1168"/>
        <end position="1207"/>
    </location>
</feature>
<evidence type="ECO:0000259" key="2">
    <source>
        <dbReference type="Pfam" id="PF03732"/>
    </source>
</evidence>
<dbReference type="Pfam" id="PF03732">
    <property type="entry name" value="Retrotrans_gag"/>
    <property type="match status" value="2"/>
</dbReference>
<feature type="compositionally biased region" description="Polar residues" evidence="1">
    <location>
        <begin position="805"/>
        <end position="820"/>
    </location>
</feature>
<feature type="domain" description="Branched-chain alpha-ketoacid dehydrogenase kinase/Pyruvate dehydrogenase kinase N-terminal" evidence="3">
    <location>
        <begin position="875"/>
        <end position="939"/>
    </location>
</feature>
<dbReference type="InterPro" id="IPR005162">
    <property type="entry name" value="Retrotrans_gag_dom"/>
</dbReference>